<dbReference type="InterPro" id="IPR021296">
    <property type="entry name" value="DUF2868"/>
</dbReference>
<feature type="transmembrane region" description="Helical" evidence="1">
    <location>
        <begin position="84"/>
        <end position="104"/>
    </location>
</feature>
<proteinExistence type="predicted"/>
<keyword evidence="1" id="KW-1133">Transmembrane helix</keyword>
<dbReference type="AlphaFoldDB" id="A0A1E7WM21"/>
<feature type="transmembrane region" description="Helical" evidence="1">
    <location>
        <begin position="200"/>
        <end position="219"/>
    </location>
</feature>
<sequence length="490" mass="54527">MNEQIARDVVMVRAIETTDQKQEILSEDDRLYASRSARELAQWQASGKHAEVTGDDFLQQRSDLLLKRLAERNPAFASFAKRRYGLQGLTWALPLLALVLGVALDRITDPHRVDLLSAPLLLILAWNFVVYIGLLISLVIPSRAPGWPKDGMVRRLSVGKLVLPRKMPPVLATALLSFMGEWAQLSAKLTAARLNRTIHLSAALFSLGAVASLYARGLLAQYGAGWESTFLNASQVHGLLSFLFAPAMFIFNLQGFTLAEIEALRFPQTTLAEGGARWVHLYAATIFLFVVLPRLLLALAYNLRAAHFARRFPIDLDHPYFRRLNDTIGVSTGGLLRVLPYSFTVDEVRHQGLVQVAVMAFGEQGRMMLRPSSAYGEEAREILREVDLTDPNVNITAVLFNITATPEKENHGAFLDYLVKSSPRGIAVLLDESSYVERMGDHPDDRARLAERVALWQQFCHFHHTRATVVNLLNPGAHPLEAGLPLSTPQ</sequence>
<dbReference type="RefSeq" id="WP_070248551.1">
    <property type="nucleotide sequence ID" value="NZ_LROM01000085.1"/>
</dbReference>
<feature type="transmembrane region" description="Helical" evidence="1">
    <location>
        <begin position="116"/>
        <end position="140"/>
    </location>
</feature>
<name>A0A1E7WM21_9BURK</name>
<evidence type="ECO:0000313" key="3">
    <source>
        <dbReference type="Proteomes" id="UP000175989"/>
    </source>
</evidence>
<protein>
    <recommendedName>
        <fullName evidence="4">DUF2868 domain-containing protein</fullName>
    </recommendedName>
</protein>
<keyword evidence="1" id="KW-0812">Transmembrane</keyword>
<evidence type="ECO:0000313" key="2">
    <source>
        <dbReference type="EMBL" id="OFA00068.1"/>
    </source>
</evidence>
<dbReference type="PATRIC" id="fig|762836.4.peg.2610"/>
<dbReference type="EMBL" id="LROM01000085">
    <property type="protein sequence ID" value="OFA00068.1"/>
    <property type="molecule type" value="Genomic_DNA"/>
</dbReference>
<gene>
    <name evidence="2" type="ORF">DUPY_25340</name>
</gene>
<keyword evidence="3" id="KW-1185">Reference proteome</keyword>
<organism evidence="2 3">
    <name type="scientific">Duganella phyllosphaerae</name>
    <dbReference type="NCBI Taxonomy" id="762836"/>
    <lineage>
        <taxon>Bacteria</taxon>
        <taxon>Pseudomonadati</taxon>
        <taxon>Pseudomonadota</taxon>
        <taxon>Betaproteobacteria</taxon>
        <taxon>Burkholderiales</taxon>
        <taxon>Oxalobacteraceae</taxon>
        <taxon>Telluria group</taxon>
        <taxon>Duganella</taxon>
    </lineage>
</organism>
<evidence type="ECO:0008006" key="4">
    <source>
        <dbReference type="Google" id="ProtNLM"/>
    </source>
</evidence>
<reference evidence="3" key="1">
    <citation type="journal article" date="2016" name="Front. Microbiol.">
        <title>Molecular Keys to the Janthinobacterium and Duganella spp. Interaction with the Plant Pathogen Fusarium graminearum.</title>
        <authorList>
            <person name="Haack F.S."/>
            <person name="Poehlein A."/>
            <person name="Kroger C."/>
            <person name="Voigt C.A."/>
            <person name="Piepenbring M."/>
            <person name="Bode H.B."/>
            <person name="Daniel R."/>
            <person name="Schafer W."/>
            <person name="Streit W.R."/>
        </authorList>
    </citation>
    <scope>NUCLEOTIDE SEQUENCE [LARGE SCALE GENOMIC DNA]</scope>
    <source>
        <strain evidence="3">T54</strain>
    </source>
</reference>
<keyword evidence="1" id="KW-0472">Membrane</keyword>
<dbReference type="Proteomes" id="UP000175989">
    <property type="component" value="Unassembled WGS sequence"/>
</dbReference>
<feature type="transmembrane region" description="Helical" evidence="1">
    <location>
        <begin position="239"/>
        <end position="259"/>
    </location>
</feature>
<accession>A0A1E7WM21</accession>
<evidence type="ECO:0000256" key="1">
    <source>
        <dbReference type="SAM" id="Phobius"/>
    </source>
</evidence>
<feature type="transmembrane region" description="Helical" evidence="1">
    <location>
        <begin position="279"/>
        <end position="301"/>
    </location>
</feature>
<dbReference type="Pfam" id="PF11067">
    <property type="entry name" value="DUF2868"/>
    <property type="match status" value="1"/>
</dbReference>
<comment type="caution">
    <text evidence="2">The sequence shown here is derived from an EMBL/GenBank/DDBJ whole genome shotgun (WGS) entry which is preliminary data.</text>
</comment>